<sequence>MNQAAILDFPLSRRLKTATAEAHAGLDARIMKASPFASRERYGRFLQMQHGFHRDVADIYADERIAVLLPDLRSRCRLADIEADRADLGLDLGMNASSRPSPGEGLGERLGWLYVAEGSNLGAAFLIKEAAKLGLNADFGARHLAGHPDGRGLQWRRFQEAMDGAGFGEAEEAHAIAGACAAFARVRLLADQAFSS</sequence>
<organism evidence="1 2">
    <name type="scientific">Tianweitania sediminis</name>
    <dbReference type="NCBI Taxonomy" id="1502156"/>
    <lineage>
        <taxon>Bacteria</taxon>
        <taxon>Pseudomonadati</taxon>
        <taxon>Pseudomonadota</taxon>
        <taxon>Alphaproteobacteria</taxon>
        <taxon>Hyphomicrobiales</taxon>
        <taxon>Phyllobacteriaceae</taxon>
        <taxon>Tianweitania</taxon>
    </lineage>
</organism>
<dbReference type="Proteomes" id="UP000666240">
    <property type="component" value="Unassembled WGS sequence"/>
</dbReference>
<dbReference type="AlphaFoldDB" id="A0A8J7R2R9"/>
<gene>
    <name evidence="1" type="ORF">J5Y06_14305</name>
</gene>
<dbReference type="InterPro" id="IPR016084">
    <property type="entry name" value="Haem_Oase-like_multi-hlx"/>
</dbReference>
<dbReference type="EMBL" id="JAGIYY010000004">
    <property type="protein sequence ID" value="MBP0439828.1"/>
    <property type="molecule type" value="Genomic_DNA"/>
</dbReference>
<reference evidence="1" key="1">
    <citation type="submission" date="2021-03" db="EMBL/GenBank/DDBJ databases">
        <title>Genome sequencing and assembly of Tianweitania sediminis.</title>
        <authorList>
            <person name="Chhetri G."/>
        </authorList>
    </citation>
    <scope>NUCLEOTIDE SEQUENCE</scope>
    <source>
        <strain evidence="1">Z8</strain>
    </source>
</reference>
<accession>A0A8J7R2R9</accession>
<comment type="caution">
    <text evidence="1">The sequence shown here is derived from an EMBL/GenBank/DDBJ whole genome shotgun (WGS) entry which is preliminary data.</text>
</comment>
<dbReference type="Pfam" id="PF01126">
    <property type="entry name" value="Heme_oxygenase"/>
    <property type="match status" value="1"/>
</dbReference>
<evidence type="ECO:0000313" key="1">
    <source>
        <dbReference type="EMBL" id="MBP0439828.1"/>
    </source>
</evidence>
<dbReference type="GO" id="GO:0006788">
    <property type="term" value="P:heme oxidation"/>
    <property type="evidence" value="ECO:0007669"/>
    <property type="project" value="InterPro"/>
</dbReference>
<name>A0A8J7R2R9_9HYPH</name>
<evidence type="ECO:0000313" key="2">
    <source>
        <dbReference type="Proteomes" id="UP000666240"/>
    </source>
</evidence>
<dbReference type="Gene3D" id="1.20.910.10">
    <property type="entry name" value="Heme oxygenase-like"/>
    <property type="match status" value="1"/>
</dbReference>
<dbReference type="CDD" id="cd19166">
    <property type="entry name" value="HemeO-bac"/>
    <property type="match status" value="1"/>
</dbReference>
<keyword evidence="2" id="KW-1185">Reference proteome</keyword>
<dbReference type="SUPFAM" id="SSF48613">
    <property type="entry name" value="Heme oxygenase-like"/>
    <property type="match status" value="1"/>
</dbReference>
<dbReference type="InterPro" id="IPR016053">
    <property type="entry name" value="Haem_Oase-like"/>
</dbReference>
<dbReference type="GO" id="GO:0004392">
    <property type="term" value="F:heme oxygenase (decyclizing) activity"/>
    <property type="evidence" value="ECO:0007669"/>
    <property type="project" value="InterPro"/>
</dbReference>
<protein>
    <submittedName>
        <fullName evidence="1">Biliverdin-producing heme oxygenase</fullName>
    </submittedName>
</protein>
<proteinExistence type="predicted"/>